<protein>
    <recommendedName>
        <fullName evidence="5">Reverse transcriptase Ty1/copia-type domain-containing protein</fullName>
    </recommendedName>
</protein>
<reference evidence="3 4" key="1">
    <citation type="submission" date="2018-06" db="EMBL/GenBank/DDBJ databases">
        <title>Comparative genomics of downy mildews reveals potential adaptations to biotrophy.</title>
        <authorList>
            <person name="Fletcher K."/>
            <person name="Klosterman S.J."/>
            <person name="Derevnina L."/>
            <person name="Martin F."/>
            <person name="Koike S."/>
            <person name="Reyes Chin-Wo S."/>
            <person name="Mou B."/>
            <person name="Michelmore R."/>
        </authorList>
    </citation>
    <scope>NUCLEOTIDE SEQUENCE [LARGE SCALE GENOMIC DNA]</scope>
    <source>
        <strain evidence="2 4">R13</strain>
        <strain evidence="1 3">R14</strain>
    </source>
</reference>
<evidence type="ECO:0000313" key="1">
    <source>
        <dbReference type="EMBL" id="RMX64252.1"/>
    </source>
</evidence>
<organism evidence="1 3">
    <name type="scientific">Peronospora effusa</name>
    <dbReference type="NCBI Taxonomy" id="542832"/>
    <lineage>
        <taxon>Eukaryota</taxon>
        <taxon>Sar</taxon>
        <taxon>Stramenopiles</taxon>
        <taxon>Oomycota</taxon>
        <taxon>Peronosporomycetes</taxon>
        <taxon>Peronosporales</taxon>
        <taxon>Peronosporaceae</taxon>
        <taxon>Peronospora</taxon>
    </lineage>
</organism>
<dbReference type="AlphaFoldDB" id="A0A3M6VD64"/>
<dbReference type="Proteomes" id="UP000286097">
    <property type="component" value="Unassembled WGS sequence"/>
</dbReference>
<keyword evidence="3" id="KW-1185">Reference proteome</keyword>
<dbReference type="EMBL" id="QLLG01000327">
    <property type="protein sequence ID" value="RMX64252.1"/>
    <property type="molecule type" value="Genomic_DNA"/>
</dbReference>
<proteinExistence type="predicted"/>
<name>A0A3M6VD64_9STRA</name>
<comment type="caution">
    <text evidence="1">The sequence shown here is derived from an EMBL/GenBank/DDBJ whole genome shotgun (WGS) entry which is preliminary data.</text>
</comment>
<evidence type="ECO:0000313" key="3">
    <source>
        <dbReference type="Proteomes" id="UP000282087"/>
    </source>
</evidence>
<dbReference type="Proteomes" id="UP000282087">
    <property type="component" value="Unassembled WGS sequence"/>
</dbReference>
<evidence type="ECO:0008006" key="5">
    <source>
        <dbReference type="Google" id="ProtNLM"/>
    </source>
</evidence>
<evidence type="ECO:0000313" key="4">
    <source>
        <dbReference type="Proteomes" id="UP000286097"/>
    </source>
</evidence>
<sequence>MDTIFEESSEHFAVKSLEAARFIMSMEFEKNGAYAIRNPICPSQDLTPDESHPVVKDITSYRKLVGSLLYIANATRPNISYAMSVLGPVTTDALACGFTRFT</sequence>
<dbReference type="EMBL" id="QKXF01000187">
    <property type="protein sequence ID" value="RQM14736.1"/>
    <property type="molecule type" value="Genomic_DNA"/>
</dbReference>
<gene>
    <name evidence="2" type="ORF">DD237_002203</name>
    <name evidence="1" type="ORF">DD238_005830</name>
</gene>
<dbReference type="VEuPathDB" id="FungiDB:DD237_002203"/>
<accession>A0A3M6VD64</accession>
<evidence type="ECO:0000313" key="2">
    <source>
        <dbReference type="EMBL" id="RQM14736.1"/>
    </source>
</evidence>